<accession>A0A8J7WBL5</accession>
<dbReference type="InterPro" id="IPR016155">
    <property type="entry name" value="Mopterin_synth/thiamin_S_b"/>
</dbReference>
<dbReference type="SUPFAM" id="SSF54285">
    <property type="entry name" value="MoaD/ThiS"/>
    <property type="match status" value="1"/>
</dbReference>
<dbReference type="Proteomes" id="UP000730161">
    <property type="component" value="Unassembled WGS sequence"/>
</dbReference>
<evidence type="ECO:0000313" key="2">
    <source>
        <dbReference type="Proteomes" id="UP000730161"/>
    </source>
</evidence>
<dbReference type="InterPro" id="IPR010038">
    <property type="entry name" value="MoaD_arc-typ"/>
</dbReference>
<gene>
    <name evidence="1" type="ORF">RJ53_09590</name>
</gene>
<dbReference type="NCBIfam" id="TIGR01687">
    <property type="entry name" value="moaD_arch"/>
    <property type="match status" value="1"/>
</dbReference>
<keyword evidence="2" id="KW-1185">Reference proteome</keyword>
<dbReference type="EMBL" id="JWHL01000018">
    <property type="protein sequence ID" value="MBR1369712.1"/>
    <property type="molecule type" value="Genomic_DNA"/>
</dbReference>
<dbReference type="OrthoDB" id="98357at2157"/>
<sequence length="92" mass="10129">MKITVKSFATLRDHMDAEFAIEIQESATIADLLTMLTERYPKLEGEIFLEDGTLKDFVNILLNGRNIAFIKGLDSILSEGDRIALFPPAGGG</sequence>
<dbReference type="Pfam" id="PF02597">
    <property type="entry name" value="ThiS"/>
    <property type="match status" value="1"/>
</dbReference>
<dbReference type="InterPro" id="IPR003749">
    <property type="entry name" value="ThiS/MoaD-like"/>
</dbReference>
<dbReference type="InterPro" id="IPR012675">
    <property type="entry name" value="Beta-grasp_dom_sf"/>
</dbReference>
<dbReference type="InterPro" id="IPR052045">
    <property type="entry name" value="Sulfur_Carrier/Prot_Modifier"/>
</dbReference>
<reference evidence="1" key="1">
    <citation type="submission" date="2014-12" db="EMBL/GenBank/DDBJ databases">
        <authorList>
            <person name="Huang H.-H."/>
            <person name="Chen S.-C."/>
            <person name="Lai M.-C."/>
        </authorList>
    </citation>
    <scope>NUCLEOTIDE SEQUENCE</scope>
    <source>
        <strain evidence="1">K1F9705b</strain>
    </source>
</reference>
<dbReference type="AlphaFoldDB" id="A0A8J7WBL5"/>
<dbReference type="RefSeq" id="WP_211531458.1">
    <property type="nucleotide sequence ID" value="NZ_JWHL01000018.1"/>
</dbReference>
<dbReference type="PANTHER" id="PTHR38031:SF1">
    <property type="entry name" value="SULFUR CARRIER PROTEIN CYSO"/>
    <property type="match status" value="1"/>
</dbReference>
<name>A0A8J7WBL5_9EURY</name>
<proteinExistence type="predicted"/>
<organism evidence="1 2">
    <name type="scientific">Methanocalculus chunghsingensis</name>
    <dbReference type="NCBI Taxonomy" id="156457"/>
    <lineage>
        <taxon>Archaea</taxon>
        <taxon>Methanobacteriati</taxon>
        <taxon>Methanobacteriota</taxon>
        <taxon>Stenosarchaea group</taxon>
        <taxon>Methanomicrobia</taxon>
        <taxon>Methanomicrobiales</taxon>
        <taxon>Methanocalculaceae</taxon>
        <taxon>Methanocalculus</taxon>
    </lineage>
</organism>
<comment type="caution">
    <text evidence="1">The sequence shown here is derived from an EMBL/GenBank/DDBJ whole genome shotgun (WGS) entry which is preliminary data.</text>
</comment>
<evidence type="ECO:0000313" key="1">
    <source>
        <dbReference type="EMBL" id="MBR1369712.1"/>
    </source>
</evidence>
<dbReference type="NCBIfam" id="NF041918">
    <property type="entry name" value="SAMP1"/>
    <property type="match status" value="1"/>
</dbReference>
<dbReference type="PANTHER" id="PTHR38031">
    <property type="entry name" value="SULFUR CARRIER PROTEIN SLR0821-RELATED"/>
    <property type="match status" value="1"/>
</dbReference>
<dbReference type="InterPro" id="IPR054834">
    <property type="entry name" value="SAMP1_3"/>
</dbReference>
<protein>
    <submittedName>
        <fullName evidence="1">MoaD family protein</fullName>
    </submittedName>
</protein>
<dbReference type="Gene3D" id="3.10.20.30">
    <property type="match status" value="1"/>
</dbReference>